<dbReference type="SUPFAM" id="SSF48452">
    <property type="entry name" value="TPR-like"/>
    <property type="match status" value="1"/>
</dbReference>
<dbReference type="Gene3D" id="1.25.40.10">
    <property type="entry name" value="Tetratricopeptide repeat domain"/>
    <property type="match status" value="2"/>
</dbReference>
<evidence type="ECO:0000256" key="1">
    <source>
        <dbReference type="SAM" id="Coils"/>
    </source>
</evidence>
<dbReference type="OrthoDB" id="9790037at2"/>
<dbReference type="Proteomes" id="UP000315017">
    <property type="component" value="Chromosome"/>
</dbReference>
<keyword evidence="1" id="KW-0175">Coiled coil</keyword>
<evidence type="ECO:0000313" key="2">
    <source>
        <dbReference type="EMBL" id="QDU30897.1"/>
    </source>
</evidence>
<evidence type="ECO:0000313" key="3">
    <source>
        <dbReference type="Proteomes" id="UP000315017"/>
    </source>
</evidence>
<evidence type="ECO:0008006" key="4">
    <source>
        <dbReference type="Google" id="ProtNLM"/>
    </source>
</evidence>
<protein>
    <recommendedName>
        <fullName evidence="4">Tetratricopeptide repeat protein</fullName>
    </recommendedName>
</protein>
<organism evidence="2 3">
    <name type="scientific">Anatilimnocola aggregata</name>
    <dbReference type="NCBI Taxonomy" id="2528021"/>
    <lineage>
        <taxon>Bacteria</taxon>
        <taxon>Pseudomonadati</taxon>
        <taxon>Planctomycetota</taxon>
        <taxon>Planctomycetia</taxon>
        <taxon>Pirellulales</taxon>
        <taxon>Pirellulaceae</taxon>
        <taxon>Anatilimnocola</taxon>
    </lineage>
</organism>
<proteinExistence type="predicted"/>
<keyword evidence="3" id="KW-1185">Reference proteome</keyword>
<accession>A0A517YKY6</accession>
<dbReference type="KEGG" id="aagg:ETAA8_60460"/>
<feature type="coiled-coil region" evidence="1">
    <location>
        <begin position="147"/>
        <end position="182"/>
    </location>
</feature>
<gene>
    <name evidence="2" type="ORF">ETAA8_60460</name>
</gene>
<dbReference type="InterPro" id="IPR011990">
    <property type="entry name" value="TPR-like_helical_dom_sf"/>
</dbReference>
<name>A0A517YKY6_9BACT</name>
<dbReference type="AlphaFoldDB" id="A0A517YKY6"/>
<reference evidence="2 3" key="1">
    <citation type="submission" date="2019-02" db="EMBL/GenBank/DDBJ databases">
        <title>Deep-cultivation of Planctomycetes and their phenomic and genomic characterization uncovers novel biology.</title>
        <authorList>
            <person name="Wiegand S."/>
            <person name="Jogler M."/>
            <person name="Boedeker C."/>
            <person name="Pinto D."/>
            <person name="Vollmers J."/>
            <person name="Rivas-Marin E."/>
            <person name="Kohn T."/>
            <person name="Peeters S.H."/>
            <person name="Heuer A."/>
            <person name="Rast P."/>
            <person name="Oberbeckmann S."/>
            <person name="Bunk B."/>
            <person name="Jeske O."/>
            <person name="Meyerdierks A."/>
            <person name="Storesund J.E."/>
            <person name="Kallscheuer N."/>
            <person name="Luecker S."/>
            <person name="Lage O.M."/>
            <person name="Pohl T."/>
            <person name="Merkel B.J."/>
            <person name="Hornburger P."/>
            <person name="Mueller R.-W."/>
            <person name="Bruemmer F."/>
            <person name="Labrenz M."/>
            <person name="Spormann A.M."/>
            <person name="Op den Camp H."/>
            <person name="Overmann J."/>
            <person name="Amann R."/>
            <person name="Jetten M.S.M."/>
            <person name="Mascher T."/>
            <person name="Medema M.H."/>
            <person name="Devos D.P."/>
            <person name="Kaster A.-K."/>
            <person name="Ovreas L."/>
            <person name="Rohde M."/>
            <person name="Galperin M.Y."/>
            <person name="Jogler C."/>
        </authorList>
    </citation>
    <scope>NUCLEOTIDE SEQUENCE [LARGE SCALE GENOMIC DNA]</scope>
    <source>
        <strain evidence="2 3">ETA_A8</strain>
    </source>
</reference>
<dbReference type="EMBL" id="CP036274">
    <property type="protein sequence ID" value="QDU30897.1"/>
    <property type="molecule type" value="Genomic_DNA"/>
</dbReference>
<dbReference type="RefSeq" id="WP_145097147.1">
    <property type="nucleotide sequence ID" value="NZ_CP036274.1"/>
</dbReference>
<sequence length="291" mass="33049">MVLLVEAPNELAKWKYAAALEAREAGEKEKAYELLEQARQRSAHNLEYKQVLAEWKHEDREYAEALAIVQELCEIFTDNTDLIGFRSRLYQHLQRHPEAIADLQKIMQISEATGQPERALSLNNLAYGQAIAKTDLDAAFEHSNEAVKLAEADLASAANQLKRAQEKKKDVLESEAAVANKRFTVAGHLDTRGLVRLYRDEAADAQSDFDQAISLAEQTLKFSRAFEKEPRNQQRPKAGASLRQKQVDETLAVLYYHRSLNLQKLGREDEAKRDFAKAKELLGREPDETLF</sequence>